<dbReference type="InterPro" id="IPR050767">
    <property type="entry name" value="Sel1_AlgK"/>
</dbReference>
<feature type="chain" id="PRO_5045524623" description="Sel1 repeat family protein" evidence="1">
    <location>
        <begin position="23"/>
        <end position="214"/>
    </location>
</feature>
<dbReference type="Proteomes" id="UP001165384">
    <property type="component" value="Unassembled WGS sequence"/>
</dbReference>
<evidence type="ECO:0000256" key="1">
    <source>
        <dbReference type="SAM" id="SignalP"/>
    </source>
</evidence>
<keyword evidence="1" id="KW-0732">Signal</keyword>
<dbReference type="PANTHER" id="PTHR11102:SF160">
    <property type="entry name" value="ERAD-ASSOCIATED E3 UBIQUITIN-PROTEIN LIGASE COMPONENT HRD3"/>
    <property type="match status" value="1"/>
</dbReference>
<dbReference type="Pfam" id="PF08238">
    <property type="entry name" value="Sel1"/>
    <property type="match status" value="3"/>
</dbReference>
<dbReference type="EMBL" id="JAKLTN010000002">
    <property type="protein sequence ID" value="MCG2577187.1"/>
    <property type="molecule type" value="Genomic_DNA"/>
</dbReference>
<dbReference type="InterPro" id="IPR006597">
    <property type="entry name" value="Sel1-like"/>
</dbReference>
<evidence type="ECO:0000313" key="3">
    <source>
        <dbReference type="Proteomes" id="UP001165384"/>
    </source>
</evidence>
<keyword evidence="3" id="KW-1185">Reference proteome</keyword>
<gene>
    <name evidence="2" type="ORF">LZ012_09270</name>
</gene>
<organism evidence="2 3">
    <name type="scientific">Dechloromonas hankyongensis</name>
    <dbReference type="NCBI Taxonomy" id="2908002"/>
    <lineage>
        <taxon>Bacteria</taxon>
        <taxon>Pseudomonadati</taxon>
        <taxon>Pseudomonadota</taxon>
        <taxon>Betaproteobacteria</taxon>
        <taxon>Rhodocyclales</taxon>
        <taxon>Azonexaceae</taxon>
        <taxon>Dechloromonas</taxon>
    </lineage>
</organism>
<comment type="caution">
    <text evidence="2">The sequence shown here is derived from an EMBL/GenBank/DDBJ whole genome shotgun (WGS) entry which is preliminary data.</text>
</comment>
<dbReference type="PANTHER" id="PTHR11102">
    <property type="entry name" value="SEL-1-LIKE PROTEIN"/>
    <property type="match status" value="1"/>
</dbReference>
<proteinExistence type="predicted"/>
<dbReference type="Gene3D" id="1.25.40.10">
    <property type="entry name" value="Tetratricopeptide repeat domain"/>
    <property type="match status" value="1"/>
</dbReference>
<protein>
    <recommendedName>
        <fullName evidence="4">Sel1 repeat family protein</fullName>
    </recommendedName>
</protein>
<dbReference type="SUPFAM" id="SSF81901">
    <property type="entry name" value="HCP-like"/>
    <property type="match status" value="1"/>
</dbReference>
<accession>A0ABS9K202</accession>
<name>A0ABS9K202_9RHOO</name>
<sequence length="214" mass="22765">MMVLRAWCLAAGACLLAGGAVAGPEDDYQAGLKSYRNGDIVGAMTPLRQASLEGHAKAQALLAEILDRTDFDDDAIALYRKSAAQGDLDGMFGLGVMTVSGEGTKKDVLGGRTWILKAAESGHVLAINAMAQGYLKGELGLTEADRNTPDALRWIKRAAENDYLPAIDALAAAYSSGNAFGLPVDRALSEQYQAQANRIRNVDPGKGKKKQRRI</sequence>
<dbReference type="RefSeq" id="WP_275710002.1">
    <property type="nucleotide sequence ID" value="NZ_JAKLTN010000002.1"/>
</dbReference>
<reference evidence="2" key="1">
    <citation type="submission" date="2022-01" db="EMBL/GenBank/DDBJ databases">
        <authorList>
            <person name="Jo J.-H."/>
            <person name="Im W.-T."/>
        </authorList>
    </citation>
    <scope>NUCLEOTIDE SEQUENCE</scope>
    <source>
        <strain evidence="2">XY25</strain>
    </source>
</reference>
<feature type="signal peptide" evidence="1">
    <location>
        <begin position="1"/>
        <end position="22"/>
    </location>
</feature>
<evidence type="ECO:0008006" key="4">
    <source>
        <dbReference type="Google" id="ProtNLM"/>
    </source>
</evidence>
<evidence type="ECO:0000313" key="2">
    <source>
        <dbReference type="EMBL" id="MCG2577187.1"/>
    </source>
</evidence>
<dbReference type="SMART" id="SM00671">
    <property type="entry name" value="SEL1"/>
    <property type="match status" value="3"/>
</dbReference>
<dbReference type="InterPro" id="IPR011990">
    <property type="entry name" value="TPR-like_helical_dom_sf"/>
</dbReference>